<dbReference type="InterPro" id="IPR005147">
    <property type="entry name" value="tRNA_synthase_B5-dom"/>
</dbReference>
<accession>F4GM21</accession>
<dbReference type="Gene3D" id="3.50.40.10">
    <property type="entry name" value="Phenylalanyl-trna Synthetase, Chain B, domain 3"/>
    <property type="match status" value="1"/>
</dbReference>
<dbReference type="GO" id="GO:0005524">
    <property type="term" value="F:ATP binding"/>
    <property type="evidence" value="ECO:0007669"/>
    <property type="project" value="UniProtKB-KW"/>
</dbReference>
<dbReference type="Gene3D" id="3.30.56.10">
    <property type="match status" value="2"/>
</dbReference>
<dbReference type="GO" id="GO:0003723">
    <property type="term" value="F:RNA binding"/>
    <property type="evidence" value="ECO:0007669"/>
    <property type="project" value="InterPro"/>
</dbReference>
<evidence type="ECO:0000256" key="3">
    <source>
        <dbReference type="ARBA" id="ARBA00007438"/>
    </source>
</evidence>
<protein>
    <recommendedName>
        <fullName evidence="4">phenylalanine--tRNA ligase</fullName>
        <ecNumber evidence="4">6.1.1.20</ecNumber>
    </recommendedName>
</protein>
<dbReference type="InterPro" id="IPR020825">
    <property type="entry name" value="Phe-tRNA_synthase-like_B3/B4"/>
</dbReference>
<dbReference type="Gene3D" id="3.30.930.10">
    <property type="entry name" value="Bira Bifunctional Protein, Domain 2"/>
    <property type="match status" value="1"/>
</dbReference>
<proteinExistence type="inferred from homology"/>
<dbReference type="InterPro" id="IPR005146">
    <property type="entry name" value="B3/B4_tRNA-bd"/>
</dbReference>
<keyword evidence="9" id="KW-0067">ATP-binding</keyword>
<dbReference type="OrthoDB" id="9805455at2"/>
<evidence type="ECO:0000256" key="5">
    <source>
        <dbReference type="ARBA" id="ARBA00022490"/>
    </source>
</evidence>
<reference evidence="14 15" key="2">
    <citation type="journal article" date="2012" name="Stand. Genomic Sci.">
        <title>Complete genome sequence of the termite hindgut bacterium Spirochaeta coccoides type strain (SPN1(T)), reclassification in the genus Sphaerochaeta as Sphaerochaeta coccoides comb. nov. and emendations of the family Spirochaetaceae and the genus Sphaerochaeta.</title>
        <authorList>
            <person name="Abt B."/>
            <person name="Han C."/>
            <person name="Scheuner C."/>
            <person name="Lu M."/>
            <person name="Lapidus A."/>
            <person name="Nolan M."/>
            <person name="Lucas S."/>
            <person name="Hammon N."/>
            <person name="Deshpande S."/>
            <person name="Cheng J.F."/>
            <person name="Tapia R."/>
            <person name="Goodwin L.A."/>
            <person name="Pitluck S."/>
            <person name="Liolios K."/>
            <person name="Pagani I."/>
            <person name="Ivanova N."/>
            <person name="Mavromatis K."/>
            <person name="Mikhailova N."/>
            <person name="Huntemann M."/>
            <person name="Pati A."/>
            <person name="Chen A."/>
            <person name="Palaniappan K."/>
            <person name="Land M."/>
            <person name="Hauser L."/>
            <person name="Brambilla E.M."/>
            <person name="Rohde M."/>
            <person name="Spring S."/>
            <person name="Gronow S."/>
            <person name="Goker M."/>
            <person name="Woyke T."/>
            <person name="Bristow J."/>
            <person name="Eisen J.A."/>
            <person name="Markowitz V."/>
            <person name="Hugenholtz P."/>
            <person name="Kyrpides N.C."/>
            <person name="Klenk H.P."/>
            <person name="Detter J.C."/>
        </authorList>
    </citation>
    <scope>NUCLEOTIDE SEQUENCE [LARGE SCALE GENOMIC DNA]</scope>
    <source>
        <strain evidence="15">ATCC BAA-1237 / DSM 17374 / SPN1</strain>
    </source>
</reference>
<evidence type="ECO:0000256" key="2">
    <source>
        <dbReference type="ARBA" id="ARBA00004496"/>
    </source>
</evidence>
<dbReference type="GO" id="GO:0006432">
    <property type="term" value="P:phenylalanyl-tRNA aminoacylation"/>
    <property type="evidence" value="ECO:0007669"/>
    <property type="project" value="InterPro"/>
</dbReference>
<evidence type="ECO:0000256" key="12">
    <source>
        <dbReference type="ARBA" id="ARBA00023146"/>
    </source>
</evidence>
<keyword evidence="12" id="KW-0030">Aminoacyl-tRNA synthetase</keyword>
<evidence type="ECO:0000256" key="6">
    <source>
        <dbReference type="ARBA" id="ARBA00022598"/>
    </source>
</evidence>
<evidence type="ECO:0000256" key="11">
    <source>
        <dbReference type="ARBA" id="ARBA00022917"/>
    </source>
</evidence>
<keyword evidence="5" id="KW-0963">Cytoplasm</keyword>
<gene>
    <name evidence="14" type="ordered locus">Spico_1288</name>
</gene>
<dbReference type="GO" id="GO:0000287">
    <property type="term" value="F:magnesium ion binding"/>
    <property type="evidence" value="ECO:0007669"/>
    <property type="project" value="InterPro"/>
</dbReference>
<evidence type="ECO:0000256" key="1">
    <source>
        <dbReference type="ARBA" id="ARBA00001946"/>
    </source>
</evidence>
<evidence type="ECO:0000313" key="15">
    <source>
        <dbReference type="Proteomes" id="UP000007939"/>
    </source>
</evidence>
<dbReference type="GO" id="GO:0009328">
    <property type="term" value="C:phenylalanine-tRNA ligase complex"/>
    <property type="evidence" value="ECO:0007669"/>
    <property type="project" value="TreeGrafter"/>
</dbReference>
<evidence type="ECO:0000256" key="7">
    <source>
        <dbReference type="ARBA" id="ARBA00022723"/>
    </source>
</evidence>
<dbReference type="InterPro" id="IPR009061">
    <property type="entry name" value="DNA-bd_dom_put_sf"/>
</dbReference>
<name>F4GM21_PARC1</name>
<sequence>MPKIETSGKLLFSLMGRTYADEQLEKYFPVAKAELDGHDEANDLYKIELNDTNRPDLWSAPGLARQLRQYVSGDNPVLYDFFSTSEVSMDDGGRKLVIDESARRVRPYSVGFAATGVTVDEDILQALIQSQEKLCWNFGRKRRSIAMGVYRNDIITYPVHYRGADPDATSFVALGMEEKHTLREICTLHPKGKEYGYIVKDAPVYPFLHDDRNEPLSFPPVINSARIGAVKTGDKELFFEFSGTGLEDILLAASIIACDLADMGYAILPVTAVYPYDTPFGREITVPYYFQEPVACPLETVHAILGQKLTGEQSVQALKNMGVFSVFEKDCLYVTVPEYRNDFLHPVDVAEDVMIGRGLENFAPEMPDDFTVGRISPAEVLGRKVQELMVGMGFQEMIYNYLGSRREYIDNMHVCGKDAIFIANPMSENYEVVRPSILPSLLESESVSGHAVYPHRIFEVGKVAYKEPSENSGVVTRNHLGFLSADNDAGFNDALAYVKTLMYFLGKDYALAELAEDSRFLAGRCARVMVEGREVGVFGEIHPAVLESWGTTMPTIGAEFDLDRLG</sequence>
<dbReference type="InterPro" id="IPR004531">
    <property type="entry name" value="Phe-tRNA-synth_IIc_bsu_arc_euk"/>
</dbReference>
<dbReference type="SMART" id="SM00873">
    <property type="entry name" value="B3_4"/>
    <property type="match status" value="1"/>
</dbReference>
<evidence type="ECO:0000259" key="13">
    <source>
        <dbReference type="PROSITE" id="PS51483"/>
    </source>
</evidence>
<keyword evidence="8" id="KW-0547">Nucleotide-binding</keyword>
<dbReference type="PANTHER" id="PTHR10947">
    <property type="entry name" value="PHENYLALANYL-TRNA SYNTHETASE BETA CHAIN AND LEUCINE-RICH REPEAT-CONTAINING PROTEIN 47"/>
    <property type="match status" value="1"/>
</dbReference>
<dbReference type="RefSeq" id="WP_013739891.1">
    <property type="nucleotide sequence ID" value="NC_015436.1"/>
</dbReference>
<dbReference type="HOGENOM" id="CLU_020279_3_0_12"/>
<evidence type="ECO:0000256" key="10">
    <source>
        <dbReference type="ARBA" id="ARBA00022842"/>
    </source>
</evidence>
<dbReference type="Proteomes" id="UP000007939">
    <property type="component" value="Chromosome"/>
</dbReference>
<dbReference type="Pfam" id="PF03484">
    <property type="entry name" value="B5"/>
    <property type="match status" value="1"/>
</dbReference>
<dbReference type="Pfam" id="PF17759">
    <property type="entry name" value="tRNA_synthFbeta"/>
    <property type="match status" value="1"/>
</dbReference>
<dbReference type="GO" id="GO:0004826">
    <property type="term" value="F:phenylalanine-tRNA ligase activity"/>
    <property type="evidence" value="ECO:0007669"/>
    <property type="project" value="UniProtKB-EC"/>
</dbReference>
<keyword evidence="10" id="KW-0460">Magnesium</keyword>
<reference evidence="15" key="1">
    <citation type="submission" date="2011-04" db="EMBL/GenBank/DDBJ databases">
        <title>The complete genome of Spirochaeta coccoides DSM 17374.</title>
        <authorList>
            <person name="Lucas S."/>
            <person name="Copeland A."/>
            <person name="Lapidus A."/>
            <person name="Bruce D."/>
            <person name="Goodwin L."/>
            <person name="Pitluck S."/>
            <person name="Peters L."/>
            <person name="Kyrpides N."/>
            <person name="Mavromatis K."/>
            <person name="Pagani I."/>
            <person name="Ivanova N."/>
            <person name="Ovchinnikova G."/>
            <person name="Lu M."/>
            <person name="Detter J.C."/>
            <person name="Tapia R."/>
            <person name="Han C."/>
            <person name="Land M."/>
            <person name="Hauser L."/>
            <person name="Markowitz V."/>
            <person name="Cheng J.-F."/>
            <person name="Hugenholtz P."/>
            <person name="Woyke T."/>
            <person name="Wu D."/>
            <person name="Spring S."/>
            <person name="Schroeder M."/>
            <person name="Brambilla E."/>
            <person name="Klenk H.-P."/>
            <person name="Eisen J.A."/>
        </authorList>
    </citation>
    <scope>NUCLEOTIDE SEQUENCE [LARGE SCALE GENOMIC DNA]</scope>
    <source>
        <strain evidence="15">ATCC BAA-1237 / DSM 17374 / SPN1</strain>
    </source>
</reference>
<dbReference type="SMART" id="SM00874">
    <property type="entry name" value="B5"/>
    <property type="match status" value="1"/>
</dbReference>
<evidence type="ECO:0000313" key="14">
    <source>
        <dbReference type="EMBL" id="AEC02496.1"/>
    </source>
</evidence>
<dbReference type="STRING" id="760011.Spico_1288"/>
<dbReference type="NCBIfam" id="TIGR00471">
    <property type="entry name" value="pheT_arch"/>
    <property type="match status" value="1"/>
</dbReference>
<dbReference type="eggNOG" id="COG0072">
    <property type="taxonomic scope" value="Bacteria"/>
</dbReference>
<dbReference type="InterPro" id="IPR041616">
    <property type="entry name" value="PheRS_beta_core"/>
</dbReference>
<dbReference type="SUPFAM" id="SSF55681">
    <property type="entry name" value="Class II aaRS and biotin synthetases"/>
    <property type="match status" value="1"/>
</dbReference>
<keyword evidence="11" id="KW-0648">Protein biosynthesis</keyword>
<evidence type="ECO:0000256" key="8">
    <source>
        <dbReference type="ARBA" id="ARBA00022741"/>
    </source>
</evidence>
<comment type="similarity">
    <text evidence="3">Belongs to the phenylalanyl-tRNA synthetase beta subunit family. Type 2 subfamily.</text>
</comment>
<organism evidence="14 15">
    <name type="scientific">Parasphaerochaeta coccoides (strain ATCC BAA-1237 / DSM 17374 / SPN1)</name>
    <name type="common">Sphaerochaeta coccoides</name>
    <dbReference type="NCBI Taxonomy" id="760011"/>
    <lineage>
        <taxon>Bacteria</taxon>
        <taxon>Pseudomonadati</taxon>
        <taxon>Spirochaetota</taxon>
        <taxon>Spirochaetia</taxon>
        <taxon>Spirochaetales</taxon>
        <taxon>Sphaerochaetaceae</taxon>
        <taxon>Parasphaerochaeta</taxon>
    </lineage>
</organism>
<keyword evidence="6 14" id="KW-0436">Ligase</keyword>
<dbReference type="InterPro" id="IPR045864">
    <property type="entry name" value="aa-tRNA-synth_II/BPL/LPL"/>
</dbReference>
<evidence type="ECO:0000256" key="9">
    <source>
        <dbReference type="ARBA" id="ARBA00022840"/>
    </source>
</evidence>
<dbReference type="PROSITE" id="PS51483">
    <property type="entry name" value="B5"/>
    <property type="match status" value="1"/>
</dbReference>
<dbReference type="SUPFAM" id="SSF46955">
    <property type="entry name" value="Putative DNA-binding domain"/>
    <property type="match status" value="1"/>
</dbReference>
<keyword evidence="7" id="KW-0479">Metal-binding</keyword>
<dbReference type="KEGG" id="scc:Spico_1288"/>
<dbReference type="CDD" id="cd00769">
    <property type="entry name" value="PheRS_beta_core"/>
    <property type="match status" value="1"/>
</dbReference>
<dbReference type="EMBL" id="CP002659">
    <property type="protein sequence ID" value="AEC02496.1"/>
    <property type="molecule type" value="Genomic_DNA"/>
</dbReference>
<comment type="subcellular location">
    <subcellularLocation>
        <location evidence="2">Cytoplasm</location>
    </subcellularLocation>
</comment>
<evidence type="ECO:0000256" key="4">
    <source>
        <dbReference type="ARBA" id="ARBA00012814"/>
    </source>
</evidence>
<keyword evidence="15" id="KW-1185">Reference proteome</keyword>
<dbReference type="EC" id="6.1.1.20" evidence="4"/>
<dbReference type="AlphaFoldDB" id="F4GM21"/>
<feature type="domain" description="B5" evidence="13">
    <location>
        <begin position="289"/>
        <end position="364"/>
    </location>
</feature>
<dbReference type="PANTHER" id="PTHR10947:SF0">
    <property type="entry name" value="PHENYLALANINE--TRNA LIGASE BETA SUBUNIT"/>
    <property type="match status" value="1"/>
</dbReference>
<dbReference type="InterPro" id="IPR045060">
    <property type="entry name" value="Phe-tRNA-ligase_IIc_bsu"/>
</dbReference>
<comment type="cofactor">
    <cofactor evidence="1">
        <name>Mg(2+)</name>
        <dbReference type="ChEBI" id="CHEBI:18420"/>
    </cofactor>
</comment>